<accession>A0A8H5CQQ6</accession>
<protein>
    <submittedName>
        <fullName evidence="2">Uncharacterized protein</fullName>
    </submittedName>
</protein>
<organism evidence="2 3">
    <name type="scientific">Tetrapyrgos nigripes</name>
    <dbReference type="NCBI Taxonomy" id="182062"/>
    <lineage>
        <taxon>Eukaryota</taxon>
        <taxon>Fungi</taxon>
        <taxon>Dikarya</taxon>
        <taxon>Basidiomycota</taxon>
        <taxon>Agaricomycotina</taxon>
        <taxon>Agaricomycetes</taxon>
        <taxon>Agaricomycetidae</taxon>
        <taxon>Agaricales</taxon>
        <taxon>Marasmiineae</taxon>
        <taxon>Marasmiaceae</taxon>
        <taxon>Tetrapyrgos</taxon>
    </lineage>
</organism>
<proteinExistence type="predicted"/>
<dbReference type="OrthoDB" id="10548842at2759"/>
<name>A0A8H5CQQ6_9AGAR</name>
<dbReference type="SUPFAM" id="SSF52047">
    <property type="entry name" value="RNI-like"/>
    <property type="match status" value="1"/>
</dbReference>
<gene>
    <name evidence="2" type="ORF">D9758_013060</name>
</gene>
<feature type="compositionally biased region" description="Polar residues" evidence="1">
    <location>
        <begin position="525"/>
        <end position="536"/>
    </location>
</feature>
<evidence type="ECO:0000256" key="1">
    <source>
        <dbReference type="SAM" id="MobiDB-lite"/>
    </source>
</evidence>
<reference evidence="2 3" key="1">
    <citation type="journal article" date="2020" name="ISME J.">
        <title>Uncovering the hidden diversity of litter-decomposition mechanisms in mushroom-forming fungi.</title>
        <authorList>
            <person name="Floudas D."/>
            <person name="Bentzer J."/>
            <person name="Ahren D."/>
            <person name="Johansson T."/>
            <person name="Persson P."/>
            <person name="Tunlid A."/>
        </authorList>
    </citation>
    <scope>NUCLEOTIDE SEQUENCE [LARGE SCALE GENOMIC DNA]</scope>
    <source>
        <strain evidence="2 3">CBS 291.85</strain>
    </source>
</reference>
<comment type="caution">
    <text evidence="2">The sequence shown here is derived from an EMBL/GenBank/DDBJ whole genome shotgun (WGS) entry which is preliminary data.</text>
</comment>
<evidence type="ECO:0000313" key="3">
    <source>
        <dbReference type="Proteomes" id="UP000559256"/>
    </source>
</evidence>
<dbReference type="AlphaFoldDB" id="A0A8H5CQQ6"/>
<sequence length="600" mass="67611">MSSSPVTSPNVTFLDNPIDIILEIAHHLELLERQEGDGVQSSIMSLASCNTSLYILLSPLVFRKLVFEDNWYDSVSGKELFNLREMCTMLANTPSYNPPWLLHVKDVQFLDWSNTNVIDSVTDIYARALGRLKGLETISFCHCFEVDERFFDVMGKQIFPRHIAIDNSPFRAESLRMAWLRITDATENQNLDENGRELRIHMFSQASPHGDTPEQLLTALDSTPQMAQRLFSLSLSNSLHIDEIPLLFKVLPQAHHLEQLFITGITCNSLRSVYDDPEKDLRELRGLALPRTSLPNLTVLQIPPGFLPFFTLLLTRGSPRHILRKLDLSSYYGHDNLRSLCYIPVTNIPFDYLRGKDGESVPLPGVEELNIRIDQYLQWNLGEWFPNLKRLGVVDVSMASTSSFLTLLASHWPSFSPSSTSSYSLQSLTVTSMPRDPRSMQFLGFLDYRYSELDLKWQVEGVKALSKGPSCLQSLREFSCGEPVVWRREPQTTREGGGPLPDASANAQSSSPGAECGITAPGDSGSPSTPGESQASEWMPWKPHVNLDCVENIKDELQAMFDYGVTDLYSDYEGCLRALFSDEDRDGERRALVQALEEEN</sequence>
<keyword evidence="3" id="KW-1185">Reference proteome</keyword>
<dbReference type="EMBL" id="JAACJM010000109">
    <property type="protein sequence ID" value="KAF5345669.1"/>
    <property type="molecule type" value="Genomic_DNA"/>
</dbReference>
<dbReference type="Proteomes" id="UP000559256">
    <property type="component" value="Unassembled WGS sequence"/>
</dbReference>
<evidence type="ECO:0000313" key="2">
    <source>
        <dbReference type="EMBL" id="KAF5345669.1"/>
    </source>
</evidence>
<feature type="region of interest" description="Disordered" evidence="1">
    <location>
        <begin position="488"/>
        <end position="538"/>
    </location>
</feature>